<dbReference type="EMBL" id="JAPQKT010000005">
    <property type="protein sequence ID" value="KAJ5231578.1"/>
    <property type="molecule type" value="Genomic_DNA"/>
</dbReference>
<dbReference type="GO" id="GO:0004674">
    <property type="term" value="F:protein serine/threonine kinase activity"/>
    <property type="evidence" value="ECO:0007669"/>
    <property type="project" value="TreeGrafter"/>
</dbReference>
<dbReference type="PROSITE" id="PS50088">
    <property type="entry name" value="ANK_REPEAT"/>
    <property type="match status" value="5"/>
</dbReference>
<dbReference type="SMART" id="SM00220">
    <property type="entry name" value="S_TKc"/>
    <property type="match status" value="1"/>
</dbReference>
<dbReference type="SUPFAM" id="SSF48403">
    <property type="entry name" value="Ankyrin repeat"/>
    <property type="match status" value="1"/>
</dbReference>
<keyword evidence="1" id="KW-0040">ANK repeat</keyword>
<feature type="repeat" description="ANK" evidence="1">
    <location>
        <begin position="527"/>
        <end position="561"/>
    </location>
</feature>
<feature type="region of interest" description="Disordered" evidence="2">
    <location>
        <begin position="285"/>
        <end position="314"/>
    </location>
</feature>
<evidence type="ECO:0000313" key="5">
    <source>
        <dbReference type="Proteomes" id="UP001147733"/>
    </source>
</evidence>
<feature type="repeat" description="ANK" evidence="1">
    <location>
        <begin position="423"/>
        <end position="459"/>
    </location>
</feature>
<feature type="repeat" description="ANK" evidence="1">
    <location>
        <begin position="494"/>
        <end position="526"/>
    </location>
</feature>
<dbReference type="PANTHER" id="PTHR44167">
    <property type="entry name" value="OVARIAN-SPECIFIC SERINE/THREONINE-PROTEIN KINASE LOK-RELATED"/>
    <property type="match status" value="1"/>
</dbReference>
<dbReference type="Proteomes" id="UP001147733">
    <property type="component" value="Unassembled WGS sequence"/>
</dbReference>
<dbReference type="InterPro" id="IPR000719">
    <property type="entry name" value="Prot_kinase_dom"/>
</dbReference>
<feature type="domain" description="Protein kinase" evidence="3">
    <location>
        <begin position="23"/>
        <end position="303"/>
    </location>
</feature>
<dbReference type="PROSITE" id="PS00108">
    <property type="entry name" value="PROTEIN_KINASE_ST"/>
    <property type="match status" value="1"/>
</dbReference>
<dbReference type="InterPro" id="IPR011009">
    <property type="entry name" value="Kinase-like_dom_sf"/>
</dbReference>
<dbReference type="InterPro" id="IPR036770">
    <property type="entry name" value="Ankyrin_rpt-contain_sf"/>
</dbReference>
<evidence type="ECO:0000256" key="1">
    <source>
        <dbReference type="PROSITE-ProRule" id="PRU00023"/>
    </source>
</evidence>
<dbReference type="InterPro" id="IPR002110">
    <property type="entry name" value="Ankyrin_rpt"/>
</dbReference>
<reference evidence="4" key="1">
    <citation type="submission" date="2022-11" db="EMBL/GenBank/DDBJ databases">
        <authorList>
            <person name="Petersen C."/>
        </authorList>
    </citation>
    <scope>NUCLEOTIDE SEQUENCE</scope>
    <source>
        <strain evidence="4">IBT 23319</strain>
    </source>
</reference>
<keyword evidence="5" id="KW-1185">Reference proteome</keyword>
<dbReference type="Pfam" id="PF12796">
    <property type="entry name" value="Ank_2"/>
    <property type="match status" value="1"/>
</dbReference>
<accession>A0A9W9TMH1</accession>
<dbReference type="GeneID" id="81384251"/>
<protein>
    <recommendedName>
        <fullName evidence="3">Protein kinase domain-containing protein</fullName>
    </recommendedName>
</protein>
<dbReference type="SMART" id="SM00248">
    <property type="entry name" value="ANK"/>
    <property type="match status" value="6"/>
</dbReference>
<dbReference type="Gene3D" id="1.10.510.10">
    <property type="entry name" value="Transferase(Phosphotransferase) domain 1"/>
    <property type="match status" value="1"/>
</dbReference>
<dbReference type="PRINTS" id="PR01415">
    <property type="entry name" value="ANKYRIN"/>
</dbReference>
<dbReference type="PANTHER" id="PTHR44167:SF24">
    <property type="entry name" value="SERINE_THREONINE-PROTEIN KINASE CHK2"/>
    <property type="match status" value="1"/>
</dbReference>
<dbReference type="GO" id="GO:0044773">
    <property type="term" value="P:mitotic DNA damage checkpoint signaling"/>
    <property type="evidence" value="ECO:0007669"/>
    <property type="project" value="TreeGrafter"/>
</dbReference>
<name>A0A9W9TMH1_PENCI</name>
<evidence type="ECO:0000259" key="3">
    <source>
        <dbReference type="PROSITE" id="PS50011"/>
    </source>
</evidence>
<dbReference type="SUPFAM" id="SSF56112">
    <property type="entry name" value="Protein kinase-like (PK-like)"/>
    <property type="match status" value="1"/>
</dbReference>
<evidence type="ECO:0000256" key="2">
    <source>
        <dbReference type="SAM" id="MobiDB-lite"/>
    </source>
</evidence>
<evidence type="ECO:0000313" key="4">
    <source>
        <dbReference type="EMBL" id="KAJ5231578.1"/>
    </source>
</evidence>
<feature type="repeat" description="ANK" evidence="1">
    <location>
        <begin position="389"/>
        <end position="421"/>
    </location>
</feature>
<feature type="repeat" description="ANK" evidence="1">
    <location>
        <begin position="562"/>
        <end position="594"/>
    </location>
</feature>
<proteinExistence type="predicted"/>
<dbReference type="CDD" id="cd14014">
    <property type="entry name" value="STKc_PknB_like"/>
    <property type="match status" value="1"/>
</dbReference>
<dbReference type="PROSITE" id="PS50297">
    <property type="entry name" value="ANK_REP_REGION"/>
    <property type="match status" value="3"/>
</dbReference>
<dbReference type="GO" id="GO:0005737">
    <property type="term" value="C:cytoplasm"/>
    <property type="evidence" value="ECO:0007669"/>
    <property type="project" value="TreeGrafter"/>
</dbReference>
<sequence>MEGEDPTESLKLHASIFPDGRMLENRIKPGSNPESSIWRLERKLARNVFLYASPQRDLRVVKQIDWRHEDTNYPRELQLMKRVAKDVEPQRRELFVEFIGWFPTQDSIYFVLEYCSYGDISQQNIPMLEVEVRRICKQLMNGLEILHRMGIIHRDIKPKNVLVVGIEPIRVKIADFGISKITRRDEANTAEQSSKISGTHGYIAPERLPQVSGTEPVNSPAVDVWSLGCLAYALLTGKLPFMDKTEYDYTSLKSYYQGSKEFPKGPLVKRRVSQSGQHFVQRLLAPSPQNRPDASEKIMTSWEDSEASNEEMTSTIELDDTPVPQPAARTSQELFVLSSVQRNLASRPTMDLPSSELWYLMKSEKSALVDRDRLEILLLSHANPNIHFKGYTALHVASEQGSLSSLRELLRFAADPTIHTEYNQESVIHLATAQGDATIFSKKLQILLEWGAEINAKNRDGDTALHYLICRIGDPELIVSFLAKGASIEIKGRCGRTPLQYAIFLEQEEIANILLDHDANPSCEDDSGVTPLHLAMQSKKLSTAIVERLIGDGSCINQEDKSHRTPLFEAAAYGRHDFIRLLVANGARCSPNSAELESRINQAQSQWRFKVRLPWSA</sequence>
<dbReference type="AlphaFoldDB" id="A0A9W9TMH1"/>
<gene>
    <name evidence="4" type="ORF">N7469_006166</name>
</gene>
<dbReference type="OrthoDB" id="10252171at2759"/>
<dbReference type="Pfam" id="PF00023">
    <property type="entry name" value="Ank"/>
    <property type="match status" value="3"/>
</dbReference>
<dbReference type="GO" id="GO:0005524">
    <property type="term" value="F:ATP binding"/>
    <property type="evidence" value="ECO:0007669"/>
    <property type="project" value="InterPro"/>
</dbReference>
<dbReference type="Pfam" id="PF00069">
    <property type="entry name" value="Pkinase"/>
    <property type="match status" value="1"/>
</dbReference>
<dbReference type="Gene3D" id="1.25.40.20">
    <property type="entry name" value="Ankyrin repeat-containing domain"/>
    <property type="match status" value="2"/>
</dbReference>
<comment type="caution">
    <text evidence="4">The sequence shown here is derived from an EMBL/GenBank/DDBJ whole genome shotgun (WGS) entry which is preliminary data.</text>
</comment>
<dbReference type="InterPro" id="IPR008271">
    <property type="entry name" value="Ser/Thr_kinase_AS"/>
</dbReference>
<organism evidence="4 5">
    <name type="scientific">Penicillium citrinum</name>
    <dbReference type="NCBI Taxonomy" id="5077"/>
    <lineage>
        <taxon>Eukaryota</taxon>
        <taxon>Fungi</taxon>
        <taxon>Dikarya</taxon>
        <taxon>Ascomycota</taxon>
        <taxon>Pezizomycotina</taxon>
        <taxon>Eurotiomycetes</taxon>
        <taxon>Eurotiomycetidae</taxon>
        <taxon>Eurotiales</taxon>
        <taxon>Aspergillaceae</taxon>
        <taxon>Penicillium</taxon>
    </lineage>
</organism>
<dbReference type="GO" id="GO:0005634">
    <property type="term" value="C:nucleus"/>
    <property type="evidence" value="ECO:0007669"/>
    <property type="project" value="TreeGrafter"/>
</dbReference>
<dbReference type="PROSITE" id="PS50011">
    <property type="entry name" value="PROTEIN_KINASE_DOM"/>
    <property type="match status" value="1"/>
</dbReference>
<dbReference type="RefSeq" id="XP_056500322.1">
    <property type="nucleotide sequence ID" value="XM_056645084.1"/>
</dbReference>
<reference evidence="4" key="2">
    <citation type="journal article" date="2023" name="IMA Fungus">
        <title>Comparative genomic study of the Penicillium genus elucidates a diverse pangenome and 15 lateral gene transfer events.</title>
        <authorList>
            <person name="Petersen C."/>
            <person name="Sorensen T."/>
            <person name="Nielsen M.R."/>
            <person name="Sondergaard T.E."/>
            <person name="Sorensen J.L."/>
            <person name="Fitzpatrick D.A."/>
            <person name="Frisvad J.C."/>
            <person name="Nielsen K.L."/>
        </authorList>
    </citation>
    <scope>NUCLEOTIDE SEQUENCE</scope>
    <source>
        <strain evidence="4">IBT 23319</strain>
    </source>
</reference>